<feature type="region of interest" description="Disordered" evidence="1">
    <location>
        <begin position="1"/>
        <end position="22"/>
    </location>
</feature>
<accession>A0A6A4PSF0</accession>
<evidence type="ECO:0000313" key="2">
    <source>
        <dbReference type="EMBL" id="KAE9604468.1"/>
    </source>
</evidence>
<evidence type="ECO:0000313" key="3">
    <source>
        <dbReference type="Proteomes" id="UP000447434"/>
    </source>
</evidence>
<proteinExistence type="predicted"/>
<name>A0A6A4PSF0_LUPAL</name>
<feature type="compositionally biased region" description="Basic and acidic residues" evidence="1">
    <location>
        <begin position="7"/>
        <end position="22"/>
    </location>
</feature>
<keyword evidence="3" id="KW-1185">Reference proteome</keyword>
<gene>
    <name evidence="2" type="ORF">Lalb_Chr11g0072191</name>
</gene>
<sequence length="51" mass="5958">MQRKQLCRGDNDEEATTRDSNIETHKRQREALGFLTSHVFYLHCVCCSLLC</sequence>
<protein>
    <submittedName>
        <fullName evidence="2">Uncharacterized protein</fullName>
    </submittedName>
</protein>
<dbReference type="AlphaFoldDB" id="A0A6A4PSF0"/>
<evidence type="ECO:0000256" key="1">
    <source>
        <dbReference type="SAM" id="MobiDB-lite"/>
    </source>
</evidence>
<comment type="caution">
    <text evidence="2">The sequence shown here is derived from an EMBL/GenBank/DDBJ whole genome shotgun (WGS) entry which is preliminary data.</text>
</comment>
<dbReference type="EMBL" id="WOCE01000011">
    <property type="protein sequence ID" value="KAE9604468.1"/>
    <property type="molecule type" value="Genomic_DNA"/>
</dbReference>
<dbReference type="Proteomes" id="UP000447434">
    <property type="component" value="Chromosome 11"/>
</dbReference>
<organism evidence="2 3">
    <name type="scientific">Lupinus albus</name>
    <name type="common">White lupine</name>
    <name type="synonym">Lupinus termis</name>
    <dbReference type="NCBI Taxonomy" id="3870"/>
    <lineage>
        <taxon>Eukaryota</taxon>
        <taxon>Viridiplantae</taxon>
        <taxon>Streptophyta</taxon>
        <taxon>Embryophyta</taxon>
        <taxon>Tracheophyta</taxon>
        <taxon>Spermatophyta</taxon>
        <taxon>Magnoliopsida</taxon>
        <taxon>eudicotyledons</taxon>
        <taxon>Gunneridae</taxon>
        <taxon>Pentapetalae</taxon>
        <taxon>rosids</taxon>
        <taxon>fabids</taxon>
        <taxon>Fabales</taxon>
        <taxon>Fabaceae</taxon>
        <taxon>Papilionoideae</taxon>
        <taxon>50 kb inversion clade</taxon>
        <taxon>genistoids sensu lato</taxon>
        <taxon>core genistoids</taxon>
        <taxon>Genisteae</taxon>
        <taxon>Lupinus</taxon>
    </lineage>
</organism>
<reference evidence="3" key="1">
    <citation type="journal article" date="2020" name="Nat. Commun.">
        <title>Genome sequence of the cluster root forming white lupin.</title>
        <authorList>
            <person name="Hufnagel B."/>
            <person name="Marques A."/>
            <person name="Soriano A."/>
            <person name="Marques L."/>
            <person name="Divol F."/>
            <person name="Doumas P."/>
            <person name="Sallet E."/>
            <person name="Mancinotti D."/>
            <person name="Carrere S."/>
            <person name="Marande W."/>
            <person name="Arribat S."/>
            <person name="Keller J."/>
            <person name="Huneau C."/>
            <person name="Blein T."/>
            <person name="Aime D."/>
            <person name="Laguerre M."/>
            <person name="Taylor J."/>
            <person name="Schubert V."/>
            <person name="Nelson M."/>
            <person name="Geu-Flores F."/>
            <person name="Crespi M."/>
            <person name="Gallardo-Guerrero K."/>
            <person name="Delaux P.-M."/>
            <person name="Salse J."/>
            <person name="Berges H."/>
            <person name="Guyot R."/>
            <person name="Gouzy J."/>
            <person name="Peret B."/>
        </authorList>
    </citation>
    <scope>NUCLEOTIDE SEQUENCE [LARGE SCALE GENOMIC DNA]</scope>
    <source>
        <strain evidence="3">cv. Amiga</strain>
    </source>
</reference>